<proteinExistence type="predicted"/>
<gene>
    <name evidence="4" type="ordered locus">AAur_0447</name>
</gene>
<reference evidence="4 5" key="1">
    <citation type="journal article" date="2006" name="PLoS Genet.">
        <title>Secrets of soil survival revealed by the genome sequence of Arthrobacter aurescens TC1.</title>
        <authorList>
            <person name="Mongodin E.F."/>
            <person name="Shapir N."/>
            <person name="Daugherty S.C."/>
            <person name="DeBoy R.T."/>
            <person name="Emerson J.B."/>
            <person name="Shvartzbeyn A."/>
            <person name="Radune D."/>
            <person name="Vamathevan J."/>
            <person name="Riggs F."/>
            <person name="Grinberg V."/>
            <person name="Khouri H."/>
            <person name="Wackett L.P."/>
            <person name="Nelson K.E."/>
            <person name="Sadowsky M.J."/>
        </authorList>
    </citation>
    <scope>NUCLEOTIDE SEQUENCE [LARGE SCALE GENOMIC DNA]</scope>
    <source>
        <strain evidence="4 5">TC1</strain>
    </source>
</reference>
<keyword evidence="4" id="KW-0449">Lipoprotein</keyword>
<dbReference type="KEGG" id="aau:AAur_0447"/>
<feature type="chain" id="PRO_5038630062" evidence="2">
    <location>
        <begin position="34"/>
        <end position="221"/>
    </location>
</feature>
<protein>
    <submittedName>
        <fullName evidence="4">Lipoprotein</fullName>
    </submittedName>
</protein>
<keyword evidence="2" id="KW-0732">Signal</keyword>
<evidence type="ECO:0000256" key="2">
    <source>
        <dbReference type="SAM" id="SignalP"/>
    </source>
</evidence>
<dbReference type="Pfam" id="PF19843">
    <property type="entry name" value="DUF6318"/>
    <property type="match status" value="1"/>
</dbReference>
<organism evidence="4 5">
    <name type="scientific">Paenarthrobacter aurescens (strain TC1)</name>
    <dbReference type="NCBI Taxonomy" id="290340"/>
    <lineage>
        <taxon>Bacteria</taxon>
        <taxon>Bacillati</taxon>
        <taxon>Actinomycetota</taxon>
        <taxon>Actinomycetes</taxon>
        <taxon>Micrococcales</taxon>
        <taxon>Micrococcaceae</taxon>
        <taxon>Paenarthrobacter</taxon>
    </lineage>
</organism>
<dbReference type="AlphaFoldDB" id="A1R1Z3"/>
<evidence type="ECO:0000313" key="5">
    <source>
        <dbReference type="Proteomes" id="UP000000637"/>
    </source>
</evidence>
<evidence type="ECO:0000256" key="1">
    <source>
        <dbReference type="SAM" id="MobiDB-lite"/>
    </source>
</evidence>
<feature type="compositionally biased region" description="Low complexity" evidence="1">
    <location>
        <begin position="38"/>
        <end position="60"/>
    </location>
</feature>
<evidence type="ECO:0000313" key="4">
    <source>
        <dbReference type="EMBL" id="ABM07273.1"/>
    </source>
</evidence>
<feature type="signal peptide" evidence="2">
    <location>
        <begin position="1"/>
        <end position="33"/>
    </location>
</feature>
<dbReference type="eggNOG" id="ENOG5033M65">
    <property type="taxonomic scope" value="Bacteria"/>
</dbReference>
<name>A1R1Z3_PAEAT</name>
<dbReference type="STRING" id="290340.AAur_0447"/>
<feature type="domain" description="DUF6318" evidence="3">
    <location>
        <begin position="68"/>
        <end position="216"/>
    </location>
</feature>
<dbReference type="Proteomes" id="UP000000637">
    <property type="component" value="Chromosome"/>
</dbReference>
<evidence type="ECO:0000259" key="3">
    <source>
        <dbReference type="Pfam" id="PF19843"/>
    </source>
</evidence>
<dbReference type="InterPro" id="IPR046281">
    <property type="entry name" value="DUF6318"/>
</dbReference>
<accession>A1R1Z3</accession>
<dbReference type="PROSITE" id="PS51257">
    <property type="entry name" value="PROKAR_LIPOPROTEIN"/>
    <property type="match status" value="1"/>
</dbReference>
<dbReference type="EMBL" id="CP000474">
    <property type="protein sequence ID" value="ABM07273.1"/>
    <property type="molecule type" value="Genomic_DNA"/>
</dbReference>
<dbReference type="HOGENOM" id="CLU_1248510_0_0_11"/>
<sequence>MPRHSFTSSPFVRTLPAVCALAVAMLLSGCASGSTPNSAASQTGPTTAAPTPSASVPAASATPSAAPVYKPADATGKAQNVPVPVMPDLAKENSKAGLEAFIGYYYAQLSYVGETGDMSSWLPLISQDCQLCLRLQESGEDGYKNGRWLAGGKISVPAIEMQWTADTLKTAKVQVIQNQIDYYNADGSIGRPRSEASNDAFALFARFDDGAWTVVDLGVIE</sequence>
<keyword evidence="5" id="KW-1185">Reference proteome</keyword>
<feature type="region of interest" description="Disordered" evidence="1">
    <location>
        <begin position="35"/>
        <end position="60"/>
    </location>
</feature>